<name>A0AAV1SRJ3_9ROSI</name>
<comment type="caution">
    <text evidence="1">The sequence shown here is derived from an EMBL/GenBank/DDBJ whole genome shotgun (WGS) entry which is preliminary data.</text>
</comment>
<sequence length="167" mass="19057">MKKTFSYNFLPTKAEEEAAVACNKPHQVTRTLVEITDIYLAQSLCTDPKNPWKIRKCITSKEILTGKILISHEDMFEHVFRYWTLEMAKHVILGNTSMVILIDYSGKRFKTGDAYVKNGPIRDTYVVGFMDVIRMQGLNPGDEIGIFWDRRGGTFGFKLLGRGDSVN</sequence>
<dbReference type="PANTHER" id="PTHR36264:SF5">
    <property type="entry name" value="SET DOMAIN-CONTAINING PROTEIN"/>
    <property type="match status" value="1"/>
</dbReference>
<reference evidence="1 2" key="1">
    <citation type="submission" date="2024-01" db="EMBL/GenBank/DDBJ databases">
        <authorList>
            <person name="Waweru B."/>
        </authorList>
    </citation>
    <scope>NUCLEOTIDE SEQUENCE [LARGE SCALE GENOMIC DNA]</scope>
</reference>
<keyword evidence="2" id="KW-1185">Reference proteome</keyword>
<protein>
    <submittedName>
        <fullName evidence="1">Uncharacterized protein</fullName>
    </submittedName>
</protein>
<organism evidence="1 2">
    <name type="scientific">Dovyalis caffra</name>
    <dbReference type="NCBI Taxonomy" id="77055"/>
    <lineage>
        <taxon>Eukaryota</taxon>
        <taxon>Viridiplantae</taxon>
        <taxon>Streptophyta</taxon>
        <taxon>Embryophyta</taxon>
        <taxon>Tracheophyta</taxon>
        <taxon>Spermatophyta</taxon>
        <taxon>Magnoliopsida</taxon>
        <taxon>eudicotyledons</taxon>
        <taxon>Gunneridae</taxon>
        <taxon>Pentapetalae</taxon>
        <taxon>rosids</taxon>
        <taxon>fabids</taxon>
        <taxon>Malpighiales</taxon>
        <taxon>Salicaceae</taxon>
        <taxon>Flacourtieae</taxon>
        <taxon>Dovyalis</taxon>
    </lineage>
</organism>
<dbReference type="AlphaFoldDB" id="A0AAV1SRJ3"/>
<dbReference type="EMBL" id="CAWUPB010001195">
    <property type="protein sequence ID" value="CAK7354964.1"/>
    <property type="molecule type" value="Genomic_DNA"/>
</dbReference>
<dbReference type="Proteomes" id="UP001314170">
    <property type="component" value="Unassembled WGS sequence"/>
</dbReference>
<proteinExistence type="predicted"/>
<accession>A0AAV1SRJ3</accession>
<evidence type="ECO:0000313" key="2">
    <source>
        <dbReference type="Proteomes" id="UP001314170"/>
    </source>
</evidence>
<gene>
    <name evidence="1" type="ORF">DCAF_LOCUS25428</name>
</gene>
<dbReference type="PANTHER" id="PTHR36264">
    <property type="entry name" value="SET DOMAIN-CONTAINING PROTEIN"/>
    <property type="match status" value="1"/>
</dbReference>
<evidence type="ECO:0000313" key="1">
    <source>
        <dbReference type="EMBL" id="CAK7354964.1"/>
    </source>
</evidence>